<dbReference type="Pfam" id="PF00196">
    <property type="entry name" value="GerE"/>
    <property type="match status" value="1"/>
</dbReference>
<organism evidence="6 7">
    <name type="scientific">Pseudopedobacter saltans</name>
    <dbReference type="NCBI Taxonomy" id="151895"/>
    <lineage>
        <taxon>Bacteria</taxon>
        <taxon>Pseudomonadati</taxon>
        <taxon>Bacteroidota</taxon>
        <taxon>Sphingobacteriia</taxon>
        <taxon>Sphingobacteriales</taxon>
        <taxon>Sphingobacteriaceae</taxon>
        <taxon>Pseudopedobacter</taxon>
    </lineage>
</organism>
<evidence type="ECO:0000256" key="2">
    <source>
        <dbReference type="ARBA" id="ARBA00023125"/>
    </source>
</evidence>
<keyword evidence="2 6" id="KW-0238">DNA-binding</keyword>
<name>A0A2W5H4N1_9SPHI</name>
<sequence>MNTINIALIDDQELFRDGMSALLASAPDCQVVMQAENGAVFLEQLDKADLVLPHIALVDLEMPIMDGIALNEQLQKKYPTIKVIILSSHSRERLVAHMIQSGASGYLLKNSDKAELLMAIRMVYSSGFYINAYTLKSIQTQSSQKDNIKSVDGIAIDLTEREKEILQLVCQEYSNAEIAEKLFLSPRTVEGHRNNLLAKTGCRNTAGLVIFAVKSHLYDVLN</sequence>
<dbReference type="InterPro" id="IPR058245">
    <property type="entry name" value="NreC/VraR/RcsB-like_REC"/>
</dbReference>
<dbReference type="InterPro" id="IPR016032">
    <property type="entry name" value="Sig_transdc_resp-reg_C-effctor"/>
</dbReference>
<dbReference type="CDD" id="cd06170">
    <property type="entry name" value="LuxR_C_like"/>
    <property type="match status" value="1"/>
</dbReference>
<dbReference type="SUPFAM" id="SSF52172">
    <property type="entry name" value="CheY-like"/>
    <property type="match status" value="1"/>
</dbReference>
<dbReference type="PANTHER" id="PTHR43214:SF43">
    <property type="entry name" value="TWO-COMPONENT RESPONSE REGULATOR"/>
    <property type="match status" value="1"/>
</dbReference>
<dbReference type="PANTHER" id="PTHR43214">
    <property type="entry name" value="TWO-COMPONENT RESPONSE REGULATOR"/>
    <property type="match status" value="1"/>
</dbReference>
<evidence type="ECO:0000259" key="5">
    <source>
        <dbReference type="PROSITE" id="PS50110"/>
    </source>
</evidence>
<feature type="modified residue" description="4-aspartylphosphate" evidence="3">
    <location>
        <position position="59"/>
    </location>
</feature>
<dbReference type="SMART" id="SM00421">
    <property type="entry name" value="HTH_LUXR"/>
    <property type="match status" value="1"/>
</dbReference>
<evidence type="ECO:0000313" key="7">
    <source>
        <dbReference type="Proteomes" id="UP000249645"/>
    </source>
</evidence>
<dbReference type="CDD" id="cd17535">
    <property type="entry name" value="REC_NarL-like"/>
    <property type="match status" value="1"/>
</dbReference>
<dbReference type="InterPro" id="IPR000792">
    <property type="entry name" value="Tscrpt_reg_LuxR_C"/>
</dbReference>
<dbReference type="EMBL" id="QFOI01000143">
    <property type="protein sequence ID" value="PZP48839.1"/>
    <property type="molecule type" value="Genomic_DNA"/>
</dbReference>
<dbReference type="GO" id="GO:0000160">
    <property type="term" value="P:phosphorelay signal transduction system"/>
    <property type="evidence" value="ECO:0007669"/>
    <property type="project" value="InterPro"/>
</dbReference>
<evidence type="ECO:0000259" key="4">
    <source>
        <dbReference type="PROSITE" id="PS50043"/>
    </source>
</evidence>
<evidence type="ECO:0000256" key="3">
    <source>
        <dbReference type="PROSITE-ProRule" id="PRU00169"/>
    </source>
</evidence>
<dbReference type="Gene3D" id="3.40.50.2300">
    <property type="match status" value="1"/>
</dbReference>
<dbReference type="SUPFAM" id="SSF46894">
    <property type="entry name" value="C-terminal effector domain of the bipartite response regulators"/>
    <property type="match status" value="1"/>
</dbReference>
<gene>
    <name evidence="6" type="ORF">DI598_09270</name>
</gene>
<protein>
    <submittedName>
        <fullName evidence="6">DNA-binding response regulator</fullName>
    </submittedName>
</protein>
<dbReference type="InterPro" id="IPR001789">
    <property type="entry name" value="Sig_transdc_resp-reg_receiver"/>
</dbReference>
<reference evidence="6 7" key="1">
    <citation type="submission" date="2017-11" db="EMBL/GenBank/DDBJ databases">
        <title>Infants hospitalized years apart are colonized by the same room-sourced microbial strains.</title>
        <authorList>
            <person name="Brooks B."/>
            <person name="Olm M.R."/>
            <person name="Firek B.A."/>
            <person name="Baker R."/>
            <person name="Thomas B.C."/>
            <person name="Morowitz M.J."/>
            <person name="Banfield J.F."/>
        </authorList>
    </citation>
    <scope>NUCLEOTIDE SEQUENCE [LARGE SCALE GENOMIC DNA]</scope>
    <source>
        <strain evidence="6">S2_009_000_R2_76</strain>
    </source>
</reference>
<dbReference type="GO" id="GO:0003677">
    <property type="term" value="F:DNA binding"/>
    <property type="evidence" value="ECO:0007669"/>
    <property type="project" value="UniProtKB-KW"/>
</dbReference>
<dbReference type="InterPro" id="IPR011006">
    <property type="entry name" value="CheY-like_superfamily"/>
</dbReference>
<evidence type="ECO:0000313" key="6">
    <source>
        <dbReference type="EMBL" id="PZP48839.1"/>
    </source>
</evidence>
<feature type="domain" description="Response regulatory" evidence="5">
    <location>
        <begin position="5"/>
        <end position="124"/>
    </location>
</feature>
<dbReference type="Pfam" id="PF00072">
    <property type="entry name" value="Response_reg"/>
    <property type="match status" value="1"/>
</dbReference>
<feature type="domain" description="HTH luxR-type" evidence="4">
    <location>
        <begin position="151"/>
        <end position="216"/>
    </location>
</feature>
<keyword evidence="1 3" id="KW-0597">Phosphoprotein</keyword>
<comment type="caution">
    <text evidence="6">The sequence shown here is derived from an EMBL/GenBank/DDBJ whole genome shotgun (WGS) entry which is preliminary data.</text>
</comment>
<dbReference type="PRINTS" id="PR00038">
    <property type="entry name" value="HTHLUXR"/>
</dbReference>
<evidence type="ECO:0000256" key="1">
    <source>
        <dbReference type="ARBA" id="ARBA00022553"/>
    </source>
</evidence>
<dbReference type="PROSITE" id="PS50043">
    <property type="entry name" value="HTH_LUXR_2"/>
    <property type="match status" value="1"/>
</dbReference>
<dbReference type="AlphaFoldDB" id="A0A2W5H4N1"/>
<dbReference type="Proteomes" id="UP000249645">
    <property type="component" value="Unassembled WGS sequence"/>
</dbReference>
<accession>A0A2W5H4N1</accession>
<dbReference type="PROSITE" id="PS50110">
    <property type="entry name" value="RESPONSE_REGULATORY"/>
    <property type="match status" value="1"/>
</dbReference>
<proteinExistence type="predicted"/>
<dbReference type="InterPro" id="IPR039420">
    <property type="entry name" value="WalR-like"/>
</dbReference>
<dbReference type="SMART" id="SM00448">
    <property type="entry name" value="REC"/>
    <property type="match status" value="1"/>
</dbReference>
<dbReference type="GO" id="GO:0006355">
    <property type="term" value="P:regulation of DNA-templated transcription"/>
    <property type="evidence" value="ECO:0007669"/>
    <property type="project" value="InterPro"/>
</dbReference>